<dbReference type="EMBL" id="ML119123">
    <property type="protein sequence ID" value="RPB13328.1"/>
    <property type="molecule type" value="Genomic_DNA"/>
</dbReference>
<accession>A0A3N4KV02</accession>
<dbReference type="Proteomes" id="UP000277580">
    <property type="component" value="Unassembled WGS sequence"/>
</dbReference>
<dbReference type="InParanoid" id="A0A3N4KV02"/>
<proteinExistence type="predicted"/>
<evidence type="ECO:0000256" key="1">
    <source>
        <dbReference type="SAM" id="SignalP"/>
    </source>
</evidence>
<organism evidence="2 3">
    <name type="scientific">Morchella conica CCBAS932</name>
    <dbReference type="NCBI Taxonomy" id="1392247"/>
    <lineage>
        <taxon>Eukaryota</taxon>
        <taxon>Fungi</taxon>
        <taxon>Dikarya</taxon>
        <taxon>Ascomycota</taxon>
        <taxon>Pezizomycotina</taxon>
        <taxon>Pezizomycetes</taxon>
        <taxon>Pezizales</taxon>
        <taxon>Morchellaceae</taxon>
        <taxon>Morchella</taxon>
    </lineage>
</organism>
<evidence type="ECO:0000313" key="2">
    <source>
        <dbReference type="EMBL" id="RPB13328.1"/>
    </source>
</evidence>
<protein>
    <submittedName>
        <fullName evidence="2">Uncharacterized protein</fullName>
    </submittedName>
</protein>
<feature type="chain" id="PRO_5018226453" evidence="1">
    <location>
        <begin position="22"/>
        <end position="196"/>
    </location>
</feature>
<sequence length="196" mass="21518">MRFSITAASLTALSFAAGSLAQFADTPSYVRTFGVQGGGRGRWRGAPPILLDMENMEIYLPSSPNNLVDPELRFQLVGVSAMGEPITAARLVEYPGFDTADQGYYMSKPANGSLIYSVFDESTDGLGPWWLVRGPENDPQYRLTFKGSSVAKAWWDASKNRYKVYMGTDIPGNLTGLIDFDMKVTQYCGPGYTYCA</sequence>
<feature type="signal peptide" evidence="1">
    <location>
        <begin position="1"/>
        <end position="21"/>
    </location>
</feature>
<gene>
    <name evidence="2" type="ORF">P167DRAFT_544675</name>
</gene>
<dbReference type="AlphaFoldDB" id="A0A3N4KV02"/>
<name>A0A3N4KV02_9PEZI</name>
<dbReference type="OrthoDB" id="5313794at2759"/>
<evidence type="ECO:0000313" key="3">
    <source>
        <dbReference type="Proteomes" id="UP000277580"/>
    </source>
</evidence>
<keyword evidence="1" id="KW-0732">Signal</keyword>
<reference evidence="2 3" key="1">
    <citation type="journal article" date="2018" name="Nat. Ecol. Evol.">
        <title>Pezizomycetes genomes reveal the molecular basis of ectomycorrhizal truffle lifestyle.</title>
        <authorList>
            <person name="Murat C."/>
            <person name="Payen T."/>
            <person name="Noel B."/>
            <person name="Kuo A."/>
            <person name="Morin E."/>
            <person name="Chen J."/>
            <person name="Kohler A."/>
            <person name="Krizsan K."/>
            <person name="Balestrini R."/>
            <person name="Da Silva C."/>
            <person name="Montanini B."/>
            <person name="Hainaut M."/>
            <person name="Levati E."/>
            <person name="Barry K.W."/>
            <person name="Belfiori B."/>
            <person name="Cichocki N."/>
            <person name="Clum A."/>
            <person name="Dockter R.B."/>
            <person name="Fauchery L."/>
            <person name="Guy J."/>
            <person name="Iotti M."/>
            <person name="Le Tacon F."/>
            <person name="Lindquist E.A."/>
            <person name="Lipzen A."/>
            <person name="Malagnac F."/>
            <person name="Mello A."/>
            <person name="Molinier V."/>
            <person name="Miyauchi S."/>
            <person name="Poulain J."/>
            <person name="Riccioni C."/>
            <person name="Rubini A."/>
            <person name="Sitrit Y."/>
            <person name="Splivallo R."/>
            <person name="Traeger S."/>
            <person name="Wang M."/>
            <person name="Zifcakova L."/>
            <person name="Wipf D."/>
            <person name="Zambonelli A."/>
            <person name="Paolocci F."/>
            <person name="Nowrousian M."/>
            <person name="Ottonello S."/>
            <person name="Baldrian P."/>
            <person name="Spatafora J.W."/>
            <person name="Henrissat B."/>
            <person name="Nagy L.G."/>
            <person name="Aury J.M."/>
            <person name="Wincker P."/>
            <person name="Grigoriev I.V."/>
            <person name="Bonfante P."/>
            <person name="Martin F.M."/>
        </authorList>
    </citation>
    <scope>NUCLEOTIDE SEQUENCE [LARGE SCALE GENOMIC DNA]</scope>
    <source>
        <strain evidence="2 3">CCBAS932</strain>
    </source>
</reference>
<keyword evidence="3" id="KW-1185">Reference proteome</keyword>